<dbReference type="PANTHER" id="PTHR46580:SF4">
    <property type="entry name" value="ATP_GTP-BINDING PROTEIN"/>
    <property type="match status" value="1"/>
</dbReference>
<reference evidence="2 3" key="1">
    <citation type="submission" date="2018-06" db="EMBL/GenBank/DDBJ databases">
        <title>Extensive metabolic versatility and redundancy in microbially diverse, dynamic hydrothermal sediments.</title>
        <authorList>
            <person name="Dombrowski N."/>
            <person name="Teske A."/>
            <person name="Baker B.J."/>
        </authorList>
    </citation>
    <scope>NUCLEOTIDE SEQUENCE [LARGE SCALE GENOMIC DNA]</scope>
    <source>
        <strain evidence="2">B36_G15</strain>
    </source>
</reference>
<keyword evidence="1" id="KW-0732">Signal</keyword>
<evidence type="ECO:0000313" key="3">
    <source>
        <dbReference type="Proteomes" id="UP000268469"/>
    </source>
</evidence>
<comment type="caution">
    <text evidence="2">The sequence shown here is derived from an EMBL/GenBank/DDBJ whole genome shotgun (WGS) entry which is preliminary data.</text>
</comment>
<evidence type="ECO:0008006" key="4">
    <source>
        <dbReference type="Google" id="ProtNLM"/>
    </source>
</evidence>
<dbReference type="InterPro" id="IPR028994">
    <property type="entry name" value="Integrin_alpha_N"/>
</dbReference>
<evidence type="ECO:0000256" key="1">
    <source>
        <dbReference type="ARBA" id="ARBA00022729"/>
    </source>
</evidence>
<dbReference type="Pfam" id="PF13517">
    <property type="entry name" value="FG-GAP_3"/>
    <property type="match status" value="3"/>
</dbReference>
<organism evidence="2 3">
    <name type="scientific">candidate division WOR-3 bacterium</name>
    <dbReference type="NCBI Taxonomy" id="2052148"/>
    <lineage>
        <taxon>Bacteria</taxon>
        <taxon>Bacteria division WOR-3</taxon>
    </lineage>
</organism>
<sequence length="522" mass="58092">MLIAWIIYLVIPYPNNPSWESTDGGYTTGGVLIDVDMDGDLDLVVSNGNDMATQTNRCYKNTGNALPTTASWNSADRDYHGHCACGDIDNDGYPELAVSNYGSFAPNYDKLYRNQNGNFESSPSWHPTSTTNSFACAFGDVDNDGDLDLAFACGERYTSNPQRVKLFLNINGNISTTPSWESNVQSYFYDVEWVDIDNDGDLDLACAADGAPNLIYENIGGKLGSTPYWQSSDSQGTLEIAFGDFDSDGDLDMAAANNAQLGGESRLVLYRNLGTTLEQSPSWQSNDNRTYYSCCAFGDVDMDGDLDLAGGGWWEPVVVFENRNGNYNPTPDWSWSPPNNRDLVCEEIAFGDIDNRCSPTVNSESHPVAPDHRLIYLNHRYIRKIIRITHSGGNVNPSSYCYDHVNGWVSFDSIFSGPDTVRVTYRYSKDIDLLVTNWVNSRGNFYFLNEGPAIREVASKKHRLLPAIVLGPLSIPKEIGPYRLFDISGRLICRDRFDLIPLQTGVYFLKADGYHQKLVVIK</sequence>
<dbReference type="SUPFAM" id="SSF69318">
    <property type="entry name" value="Integrin alpha N-terminal domain"/>
    <property type="match status" value="1"/>
</dbReference>
<evidence type="ECO:0000313" key="2">
    <source>
        <dbReference type="EMBL" id="RKX71505.1"/>
    </source>
</evidence>
<dbReference type="Proteomes" id="UP000268469">
    <property type="component" value="Unassembled WGS sequence"/>
</dbReference>
<dbReference type="InterPro" id="IPR013517">
    <property type="entry name" value="FG-GAP"/>
</dbReference>
<dbReference type="Gene3D" id="2.130.10.130">
    <property type="entry name" value="Integrin alpha, N-terminal"/>
    <property type="match status" value="2"/>
</dbReference>
<dbReference type="EMBL" id="QNBE01000007">
    <property type="protein sequence ID" value="RKX71505.1"/>
    <property type="molecule type" value="Genomic_DNA"/>
</dbReference>
<dbReference type="PANTHER" id="PTHR46580">
    <property type="entry name" value="SENSOR KINASE-RELATED"/>
    <property type="match status" value="1"/>
</dbReference>
<gene>
    <name evidence="2" type="ORF">DRP53_01230</name>
</gene>
<dbReference type="AlphaFoldDB" id="A0A660SKX9"/>
<name>A0A660SKX9_UNCW3</name>
<proteinExistence type="predicted"/>
<accession>A0A660SKX9</accession>
<protein>
    <recommendedName>
        <fullName evidence="4">VCBS repeat-containing protein</fullName>
    </recommendedName>
</protein>